<evidence type="ECO:0000259" key="5">
    <source>
        <dbReference type="Pfam" id="PF01055"/>
    </source>
</evidence>
<dbReference type="RefSeq" id="WP_380128730.1">
    <property type="nucleotide sequence ID" value="NZ_JBHSIU010000130.1"/>
</dbReference>
<dbReference type="Gene3D" id="2.60.40.1760">
    <property type="entry name" value="glycosyl hydrolase (family 31)"/>
    <property type="match status" value="1"/>
</dbReference>
<dbReference type="Pfam" id="PF21365">
    <property type="entry name" value="Glyco_hydro_31_3rd"/>
    <property type="match status" value="1"/>
</dbReference>
<evidence type="ECO:0000313" key="8">
    <source>
        <dbReference type="EMBL" id="MFC5008078.1"/>
    </source>
</evidence>
<dbReference type="Pfam" id="PF13802">
    <property type="entry name" value="Gal_mutarotas_2"/>
    <property type="match status" value="1"/>
</dbReference>
<dbReference type="Gene3D" id="2.60.40.1180">
    <property type="entry name" value="Golgi alpha-mannosidase II"/>
    <property type="match status" value="2"/>
</dbReference>
<reference evidence="9" key="1">
    <citation type="journal article" date="2019" name="Int. J. Syst. Evol. Microbiol.">
        <title>The Global Catalogue of Microorganisms (GCM) 10K type strain sequencing project: providing services to taxonomists for standard genome sequencing and annotation.</title>
        <authorList>
            <consortium name="The Broad Institute Genomics Platform"/>
            <consortium name="The Broad Institute Genome Sequencing Center for Infectious Disease"/>
            <person name="Wu L."/>
            <person name="Ma J."/>
        </authorList>
    </citation>
    <scope>NUCLEOTIDE SEQUENCE [LARGE SCALE GENOMIC DNA]</scope>
    <source>
        <strain evidence="9">CGMCC 4.7152</strain>
    </source>
</reference>
<feature type="domain" description="Glycosyl hydrolase family 31 C-terminal" evidence="7">
    <location>
        <begin position="582"/>
        <end position="667"/>
    </location>
</feature>
<dbReference type="EMBL" id="JBHSIU010000130">
    <property type="protein sequence ID" value="MFC5008078.1"/>
    <property type="molecule type" value="Genomic_DNA"/>
</dbReference>
<evidence type="ECO:0000256" key="2">
    <source>
        <dbReference type="ARBA" id="ARBA00022801"/>
    </source>
</evidence>
<dbReference type="InterPro" id="IPR025887">
    <property type="entry name" value="Glyco_hydro_31_N_dom"/>
</dbReference>
<gene>
    <name evidence="8" type="primary">yicI</name>
    <name evidence="8" type="ORF">ACFPIJ_60980</name>
</gene>
<comment type="similarity">
    <text evidence="1 4">Belongs to the glycosyl hydrolase 31 family.</text>
</comment>
<evidence type="ECO:0000256" key="4">
    <source>
        <dbReference type="RuleBase" id="RU361185"/>
    </source>
</evidence>
<dbReference type="SUPFAM" id="SSF74650">
    <property type="entry name" value="Galactose mutarotase-like"/>
    <property type="match status" value="1"/>
</dbReference>
<dbReference type="InterPro" id="IPR000322">
    <property type="entry name" value="Glyco_hydro_31_TIM"/>
</dbReference>
<dbReference type="NCBIfam" id="NF007940">
    <property type="entry name" value="PRK10658.1"/>
    <property type="match status" value="1"/>
</dbReference>
<evidence type="ECO:0000256" key="1">
    <source>
        <dbReference type="ARBA" id="ARBA00007806"/>
    </source>
</evidence>
<comment type="caution">
    <text evidence="8">The sequence shown here is derived from an EMBL/GenBank/DDBJ whole genome shotgun (WGS) entry which is preliminary data.</text>
</comment>
<dbReference type="GO" id="GO:0061634">
    <property type="term" value="F:alpha-D-xyloside xylohydrolase"/>
    <property type="evidence" value="ECO:0007669"/>
    <property type="project" value="UniProtKB-EC"/>
</dbReference>
<proteinExistence type="inferred from homology"/>
<sequence length="778" mass="84897">MKFSDGYWQLRDGVHALYPVHVRDVAVGANSLSVYAPTRRVTGRGDTLNTPLITVDCTTPAPDVVAVRVSRHTGGRARGPRFRIDADPAADGKVTRDDDTVTFTAGALSARFALGGQWRLDFLAEGRILTTSAPKALAALRTPDGHFLREQLNLGVGEVVYGLGERFGPVVKNGQTVDVWNADGGTSSEQAYKNVPFYLTSAGYGVFVDDPGPVSFEVGSEAVSRVQFSVPGQVLSYLVIYGPTPRDVLRKYTALTGRPALPPAWSFGLWLSTSFTTSYDEATVTSIVDGMAERGLPLSVFHFDTFWMREFHWCDFEWDPVTFPDPAGMLARLKAKGLRICVWINPYIAQRSALFDEGAAAGYLVRRDDGDVWQWDQWQAGMGLVDFTDPAARAWFQGKLQHLLDLGVDCFKSDFGERIPTDVVWADGADPLRMHNYYTHLYNEAVFEVLREHRGDGEAVLFARSATAGGQQFPVHWGGDCAATFESMAESLRGGLSLAWSGFGFWSHDIGGFEGTPDPAVFTRWIPFGLLSSHSRLHGNESYRVPWHFGAEAVAVLREYTRLKARLMPYLYGAAVTAHREGLPVLRPLALEFPDDPACAHLDRQYLLGGSILVAPVFSATGDVTFYLPAGRWTDLRSGEVLAGPGWIRRRYGIGDLPVLVRPGSVVPLGACDDRPDYPYADGVTLRIYELPDGAGTTVDIPSPRGRPDTTFTVRRAGTTVEARRRGSSSARWRVQLAGVTTVAAVDAGRLTPASGADPAGVLIEVDAGVDQVTVQLT</sequence>
<dbReference type="InterPro" id="IPR017853">
    <property type="entry name" value="GH"/>
</dbReference>
<evidence type="ECO:0000313" key="9">
    <source>
        <dbReference type="Proteomes" id="UP001595912"/>
    </source>
</evidence>
<dbReference type="InterPro" id="IPR048395">
    <property type="entry name" value="Glyco_hydro_31_C"/>
</dbReference>
<dbReference type="Proteomes" id="UP001595912">
    <property type="component" value="Unassembled WGS sequence"/>
</dbReference>
<dbReference type="PANTHER" id="PTHR43053:SF4">
    <property type="entry name" value="MYOGENESIS-REGULATING GLYCOSIDASE"/>
    <property type="match status" value="1"/>
</dbReference>
<protein>
    <submittedName>
        <fullName evidence="8">Alpha-xylosidase</fullName>
        <ecNumber evidence="8">3.2.1.177</ecNumber>
    </submittedName>
</protein>
<dbReference type="SUPFAM" id="SSF51445">
    <property type="entry name" value="(Trans)glycosidases"/>
    <property type="match status" value="1"/>
</dbReference>
<keyword evidence="9" id="KW-1185">Reference proteome</keyword>
<evidence type="ECO:0000256" key="3">
    <source>
        <dbReference type="ARBA" id="ARBA00023295"/>
    </source>
</evidence>
<dbReference type="SUPFAM" id="SSF117125">
    <property type="entry name" value="Putative glucosidase YicI, C-terminal domain"/>
    <property type="match status" value="1"/>
</dbReference>
<dbReference type="Gene3D" id="3.20.20.80">
    <property type="entry name" value="Glycosidases"/>
    <property type="match status" value="1"/>
</dbReference>
<keyword evidence="2 4" id="KW-0378">Hydrolase</keyword>
<dbReference type="Pfam" id="PF01055">
    <property type="entry name" value="Glyco_hydro_31_2nd"/>
    <property type="match status" value="1"/>
</dbReference>
<dbReference type="CDD" id="cd14752">
    <property type="entry name" value="GH31_N"/>
    <property type="match status" value="1"/>
</dbReference>
<dbReference type="InterPro" id="IPR050985">
    <property type="entry name" value="Alpha-glycosidase_related"/>
</dbReference>
<evidence type="ECO:0000259" key="6">
    <source>
        <dbReference type="Pfam" id="PF13802"/>
    </source>
</evidence>
<dbReference type="SUPFAM" id="SSF51011">
    <property type="entry name" value="Glycosyl hydrolase domain"/>
    <property type="match status" value="1"/>
</dbReference>
<dbReference type="CDD" id="cd06593">
    <property type="entry name" value="GH31_xylosidase_YicI"/>
    <property type="match status" value="1"/>
</dbReference>
<feature type="domain" description="Glycoside hydrolase family 31 N-terminal" evidence="6">
    <location>
        <begin position="55"/>
        <end position="217"/>
    </location>
</feature>
<accession>A0ABV9WKK3</accession>
<evidence type="ECO:0000259" key="7">
    <source>
        <dbReference type="Pfam" id="PF21365"/>
    </source>
</evidence>
<feature type="domain" description="Glycoside hydrolase family 31 TIM barrel" evidence="5">
    <location>
        <begin position="259"/>
        <end position="573"/>
    </location>
</feature>
<dbReference type="InterPro" id="IPR011013">
    <property type="entry name" value="Gal_mutarotase_sf_dom"/>
</dbReference>
<dbReference type="PANTHER" id="PTHR43053">
    <property type="entry name" value="GLYCOSIDASE FAMILY 31"/>
    <property type="match status" value="1"/>
</dbReference>
<organism evidence="8 9">
    <name type="scientific">Dactylosporangium cerinum</name>
    <dbReference type="NCBI Taxonomy" id="1434730"/>
    <lineage>
        <taxon>Bacteria</taxon>
        <taxon>Bacillati</taxon>
        <taxon>Actinomycetota</taxon>
        <taxon>Actinomycetes</taxon>
        <taxon>Micromonosporales</taxon>
        <taxon>Micromonosporaceae</taxon>
        <taxon>Dactylosporangium</taxon>
    </lineage>
</organism>
<name>A0ABV9WKK3_9ACTN</name>
<keyword evidence="3 4" id="KW-0326">Glycosidase</keyword>
<dbReference type="InterPro" id="IPR013780">
    <property type="entry name" value="Glyco_hydro_b"/>
</dbReference>
<dbReference type="EC" id="3.2.1.177" evidence="8"/>